<dbReference type="AlphaFoldDB" id="A0A7S1KRQ9"/>
<accession>A0A7S1KRQ9</accession>
<reference evidence="1" key="1">
    <citation type="submission" date="2021-01" db="EMBL/GenBank/DDBJ databases">
        <authorList>
            <person name="Corre E."/>
            <person name="Pelletier E."/>
            <person name="Niang G."/>
            <person name="Scheremetjew M."/>
            <person name="Finn R."/>
            <person name="Kale V."/>
            <person name="Holt S."/>
            <person name="Cochrane G."/>
            <person name="Meng A."/>
            <person name="Brown T."/>
            <person name="Cohen L."/>
        </authorList>
    </citation>
    <scope>NUCLEOTIDE SEQUENCE</scope>
    <source>
        <strain evidence="1">WS</strain>
    </source>
</reference>
<protein>
    <submittedName>
        <fullName evidence="1">Uncharacterized protein</fullName>
    </submittedName>
</protein>
<dbReference type="EMBL" id="HBGD01007841">
    <property type="protein sequence ID" value="CAD9083261.1"/>
    <property type="molecule type" value="Transcribed_RNA"/>
</dbReference>
<organism evidence="1">
    <name type="scientific">Percolomonas cosmopolitus</name>
    <dbReference type="NCBI Taxonomy" id="63605"/>
    <lineage>
        <taxon>Eukaryota</taxon>
        <taxon>Discoba</taxon>
        <taxon>Heterolobosea</taxon>
        <taxon>Tetramitia</taxon>
        <taxon>Eutetramitia</taxon>
        <taxon>Percolomonadidae</taxon>
        <taxon>Percolomonas</taxon>
    </lineage>
</organism>
<proteinExistence type="predicted"/>
<name>A0A7S1KRQ9_9EUKA</name>
<gene>
    <name evidence="1" type="ORF">PCOS0759_LOCUS6503</name>
</gene>
<evidence type="ECO:0000313" key="1">
    <source>
        <dbReference type="EMBL" id="CAD9083261.1"/>
    </source>
</evidence>
<sequence>MNNNSGFANNALNSRTIEADEIYTGNLTATTTTSTIQDFTDLTTDSVNEKTSGAGVTVDGVLLKDNTVSASGSIETDYVNEHTTNAGVIVSGVHLRDGIYVCVGVIGDRPQCLPEEFTQSVRVMKCCSDVIARCEQRLN</sequence>